<evidence type="ECO:0000313" key="1">
    <source>
        <dbReference type="EMBL" id="CBH25503.1"/>
    </source>
</evidence>
<dbReference type="HOGENOM" id="CLU_058236_0_0_10"/>
<name>D5HBU8_SALRM</name>
<dbReference type="AlphaFoldDB" id="D5HBU8"/>
<dbReference type="PATRIC" id="fig|761659.10.peg.2816"/>
<dbReference type="Proteomes" id="UP000000933">
    <property type="component" value="Chromosome"/>
</dbReference>
<evidence type="ECO:0000313" key="2">
    <source>
        <dbReference type="Proteomes" id="UP000000933"/>
    </source>
</evidence>
<proteinExistence type="predicted"/>
<sequence length="397" mass="43330">MNFRFIEQSGRVVTARLLSFLRGAFAATVPRRAVVGAGAHRHGAVRSPVDAGSRRLSQSVSVPMEASDPSDSLITPSLRAFLHDVIDYAGLFPPADLSLHRAFQSHAEYRREEEAWMLSRFVLPVGRLPDLKAHRPLLKEGTRYDLSVLGTGGSTADTFLQAFERDLQAIEDFSDGLAEQAQVDVMEVPLPDALVGGSQAEGIEFLESITRTLVATGTAKLDLFFEVPLRNDTVPNLSALCAAAAEHNSQQAVPARTTVGLKMRCGGAEPTDVPEVEDVAALIVACRDAGVPFKATAGLHHPVRHYDDGLDTEMHGFLNVFAAAVLAAEHDLDPPEVQAILVERNADNFRFLKDAFAWRDLTVSLDAIQYAREHLALSFGSCSFEEPVDHLRDLEWL</sequence>
<gene>
    <name evidence="1" type="ordered locus">SRM_02582</name>
</gene>
<organism evidence="1 2">
    <name type="scientific">Salinibacter ruber (strain M8)</name>
    <dbReference type="NCBI Taxonomy" id="761659"/>
    <lineage>
        <taxon>Bacteria</taxon>
        <taxon>Pseudomonadati</taxon>
        <taxon>Rhodothermota</taxon>
        <taxon>Rhodothermia</taxon>
        <taxon>Rhodothermales</taxon>
        <taxon>Salinibacteraceae</taxon>
        <taxon>Salinibacter</taxon>
    </lineage>
</organism>
<accession>D5HBU8</accession>
<reference evidence="2" key="2">
    <citation type="submission" date="2010-04" db="EMBL/GenBank/DDBJ databases">
        <title>Genome sequence of Salinibacter ruber M8.</title>
        <authorList>
            <consortium name="Genoscope"/>
        </authorList>
    </citation>
    <scope>NUCLEOTIDE SEQUENCE [LARGE SCALE GENOMIC DNA]</scope>
    <source>
        <strain evidence="2">M8</strain>
    </source>
</reference>
<dbReference type="KEGG" id="srm:SRM_02582"/>
<dbReference type="EMBL" id="FP565814">
    <property type="protein sequence ID" value="CBH25503.1"/>
    <property type="molecule type" value="Genomic_DNA"/>
</dbReference>
<reference evidence="1 2" key="1">
    <citation type="journal article" date="2010" name="ISME J.">
        <title>Fine-scale evolution: genomic, phenotypic and ecological differentiation in two coexisting Salinibacter ruber strains.</title>
        <authorList>
            <person name="Pena A."/>
            <person name="Teeling H."/>
            <person name="Huerta-Cepas J."/>
            <person name="Santos F."/>
            <person name="Yarza P."/>
            <person name="Brito-Echeverria J."/>
            <person name="Lucio M."/>
            <person name="Schmitt-Kopplin P."/>
            <person name="Meseguer I."/>
            <person name="Schenowitz C."/>
            <person name="Dossat C."/>
            <person name="Barbe V."/>
            <person name="Dopazo J."/>
            <person name="Rossello-Mora R."/>
            <person name="Schuler M."/>
            <person name="Glockner F.O."/>
            <person name="Amann R."/>
            <person name="Gabaldon T."/>
            <person name="Anton J."/>
        </authorList>
    </citation>
    <scope>NUCLEOTIDE SEQUENCE [LARGE SCALE GENOMIC DNA]</scope>
    <source>
        <strain evidence="1 2">M8</strain>
    </source>
</reference>
<protein>
    <submittedName>
        <fullName evidence="1">Uncharacterized protein</fullName>
    </submittedName>
</protein>